<sequence length="231" mass="27478">MLPFPVDHAVKIMNRLSEKQTSILFSRPVDPQEDDCPDYYKKIKKPMDLGTVRQKIDSGRYKTVHEWRADMELIFSNSLKYNVHSPYLIAITKDLRERFRELSNELSDFPETDWFTRLNRLETELHELIQNPPDNYTARVRHTKLQAPLTDDQKSRRKVRPPTNDEIQRLTRDIHNINNEAQLRQIYKILVDNENSVSDKKDNIDVNMNGLHAQTYYELRYKVDAFLENCK</sequence>
<reference evidence="4" key="1">
    <citation type="submission" date="2006-10" db="EMBL/GenBank/DDBJ databases">
        <authorList>
            <person name="Amadeo P."/>
            <person name="Zhao Q."/>
            <person name="Wortman J."/>
            <person name="Fraser-Liggett C."/>
            <person name="Carlton J."/>
        </authorList>
    </citation>
    <scope>NUCLEOTIDE SEQUENCE</scope>
    <source>
        <strain evidence="4">G3</strain>
    </source>
</reference>
<dbReference type="Proteomes" id="UP000001542">
    <property type="component" value="Unassembled WGS sequence"/>
</dbReference>
<dbReference type="PRINTS" id="PR00503">
    <property type="entry name" value="BROMODOMAIN"/>
</dbReference>
<dbReference type="PROSITE" id="PS50014">
    <property type="entry name" value="BROMODOMAIN_2"/>
    <property type="match status" value="1"/>
</dbReference>
<dbReference type="GO" id="GO:0005634">
    <property type="term" value="C:nucleus"/>
    <property type="evidence" value="ECO:0000318"/>
    <property type="project" value="GO_Central"/>
</dbReference>
<dbReference type="eggNOG" id="KOG1474">
    <property type="taxonomic scope" value="Eukaryota"/>
</dbReference>
<name>A2DK09_TRIV3</name>
<keyword evidence="5" id="KW-1185">Reference proteome</keyword>
<gene>
    <name evidence="4" type="ORF">TVAG_214050</name>
</gene>
<dbReference type="AlphaFoldDB" id="A2DK09"/>
<dbReference type="SUPFAM" id="SSF47370">
    <property type="entry name" value="Bromodomain"/>
    <property type="match status" value="1"/>
</dbReference>
<keyword evidence="1 2" id="KW-0103">Bromodomain</keyword>
<dbReference type="Gene3D" id="1.20.1270.220">
    <property type="match status" value="1"/>
</dbReference>
<dbReference type="GO" id="GO:0042393">
    <property type="term" value="F:histone binding"/>
    <property type="evidence" value="ECO:0000318"/>
    <property type="project" value="GO_Central"/>
</dbReference>
<dbReference type="GO" id="GO:0000785">
    <property type="term" value="C:chromatin"/>
    <property type="evidence" value="ECO:0000318"/>
    <property type="project" value="GO_Central"/>
</dbReference>
<dbReference type="GO" id="GO:0006338">
    <property type="term" value="P:chromatin remodeling"/>
    <property type="evidence" value="ECO:0000318"/>
    <property type="project" value="GO_Central"/>
</dbReference>
<dbReference type="GO" id="GO:0003682">
    <property type="term" value="F:chromatin binding"/>
    <property type="evidence" value="ECO:0000318"/>
    <property type="project" value="GO_Central"/>
</dbReference>
<feature type="domain" description="Bromo" evidence="3">
    <location>
        <begin position="17"/>
        <end position="89"/>
    </location>
</feature>
<evidence type="ECO:0000259" key="3">
    <source>
        <dbReference type="PROSITE" id="PS50014"/>
    </source>
</evidence>
<evidence type="ECO:0000313" key="4">
    <source>
        <dbReference type="EMBL" id="EAY19180.1"/>
    </source>
</evidence>
<reference evidence="4" key="2">
    <citation type="journal article" date="2007" name="Science">
        <title>Draft genome sequence of the sexually transmitted pathogen Trichomonas vaginalis.</title>
        <authorList>
            <person name="Carlton J.M."/>
            <person name="Hirt R.P."/>
            <person name="Silva J.C."/>
            <person name="Delcher A.L."/>
            <person name="Schatz M."/>
            <person name="Zhao Q."/>
            <person name="Wortman J.R."/>
            <person name="Bidwell S.L."/>
            <person name="Alsmark U.C.M."/>
            <person name="Besteiro S."/>
            <person name="Sicheritz-Ponten T."/>
            <person name="Noel C.J."/>
            <person name="Dacks J.B."/>
            <person name="Foster P.G."/>
            <person name="Simillion C."/>
            <person name="Van de Peer Y."/>
            <person name="Miranda-Saavedra D."/>
            <person name="Barton G.J."/>
            <person name="Westrop G.D."/>
            <person name="Mueller S."/>
            <person name="Dessi D."/>
            <person name="Fiori P.L."/>
            <person name="Ren Q."/>
            <person name="Paulsen I."/>
            <person name="Zhang H."/>
            <person name="Bastida-Corcuera F.D."/>
            <person name="Simoes-Barbosa A."/>
            <person name="Brown M.T."/>
            <person name="Hayes R.D."/>
            <person name="Mukherjee M."/>
            <person name="Okumura C.Y."/>
            <person name="Schneider R."/>
            <person name="Smith A.J."/>
            <person name="Vanacova S."/>
            <person name="Villalvazo M."/>
            <person name="Haas B.J."/>
            <person name="Pertea M."/>
            <person name="Feldblyum T.V."/>
            <person name="Utterback T.R."/>
            <person name="Shu C.L."/>
            <person name="Osoegawa K."/>
            <person name="de Jong P.J."/>
            <person name="Hrdy I."/>
            <person name="Horvathova L."/>
            <person name="Zubacova Z."/>
            <person name="Dolezal P."/>
            <person name="Malik S.B."/>
            <person name="Logsdon J.M. Jr."/>
            <person name="Henze K."/>
            <person name="Gupta A."/>
            <person name="Wang C.C."/>
            <person name="Dunne R.L."/>
            <person name="Upcroft J.A."/>
            <person name="Upcroft P."/>
            <person name="White O."/>
            <person name="Salzberg S.L."/>
            <person name="Tang P."/>
            <person name="Chiu C.-H."/>
            <person name="Lee Y.-S."/>
            <person name="Embley T.M."/>
            <person name="Coombs G.H."/>
            <person name="Mottram J.C."/>
            <person name="Tachezy J."/>
            <person name="Fraser-Liggett C.M."/>
            <person name="Johnson P.J."/>
        </authorList>
    </citation>
    <scope>NUCLEOTIDE SEQUENCE [LARGE SCALE GENOMIC DNA]</scope>
    <source>
        <strain evidence="4">G3</strain>
    </source>
</reference>
<dbReference type="RefSeq" id="XP_001580166.1">
    <property type="nucleotide sequence ID" value="XM_001580116.1"/>
</dbReference>
<dbReference type="STRING" id="5722.A2DK09"/>
<accession>A2DK09</accession>
<dbReference type="EMBL" id="DS113210">
    <property type="protein sequence ID" value="EAY19180.1"/>
    <property type="molecule type" value="Genomic_DNA"/>
</dbReference>
<dbReference type="InParanoid" id="A2DK09"/>
<dbReference type="Pfam" id="PF00439">
    <property type="entry name" value="Bromodomain"/>
    <property type="match status" value="1"/>
</dbReference>
<dbReference type="SMART" id="SM00297">
    <property type="entry name" value="BROMO"/>
    <property type="match status" value="1"/>
</dbReference>
<dbReference type="GO" id="GO:0004674">
    <property type="term" value="F:protein serine/threonine kinase activity"/>
    <property type="evidence" value="ECO:0000318"/>
    <property type="project" value="GO_Central"/>
</dbReference>
<dbReference type="VEuPathDB" id="TrichDB:TVAG_214050"/>
<evidence type="ECO:0000256" key="1">
    <source>
        <dbReference type="ARBA" id="ARBA00023117"/>
    </source>
</evidence>
<dbReference type="GO" id="GO:0006357">
    <property type="term" value="P:regulation of transcription by RNA polymerase II"/>
    <property type="evidence" value="ECO:0000318"/>
    <property type="project" value="GO_Central"/>
</dbReference>
<dbReference type="KEGG" id="tva:5464697"/>
<dbReference type="VEuPathDB" id="TrichDB:TVAGG3_0169350"/>
<dbReference type="PANTHER" id="PTHR45926">
    <property type="entry name" value="OSJNBA0053K19.4 PROTEIN"/>
    <property type="match status" value="1"/>
</dbReference>
<organism evidence="4 5">
    <name type="scientific">Trichomonas vaginalis (strain ATCC PRA-98 / G3)</name>
    <dbReference type="NCBI Taxonomy" id="412133"/>
    <lineage>
        <taxon>Eukaryota</taxon>
        <taxon>Metamonada</taxon>
        <taxon>Parabasalia</taxon>
        <taxon>Trichomonadida</taxon>
        <taxon>Trichomonadidae</taxon>
        <taxon>Trichomonas</taxon>
    </lineage>
</organism>
<dbReference type="SMR" id="A2DK09"/>
<protein>
    <submittedName>
        <fullName evidence="4">Bromodomain containing protein</fullName>
    </submittedName>
</protein>
<proteinExistence type="predicted"/>
<dbReference type="InterPro" id="IPR018359">
    <property type="entry name" value="Bromodomain_CS"/>
</dbReference>
<dbReference type="OrthoDB" id="6017at2759"/>
<dbReference type="PROSITE" id="PS00633">
    <property type="entry name" value="BROMODOMAIN_1"/>
    <property type="match status" value="1"/>
</dbReference>
<dbReference type="InterPro" id="IPR001487">
    <property type="entry name" value="Bromodomain"/>
</dbReference>
<dbReference type="InterPro" id="IPR036427">
    <property type="entry name" value="Bromodomain-like_sf"/>
</dbReference>
<evidence type="ECO:0000313" key="5">
    <source>
        <dbReference type="Proteomes" id="UP000001542"/>
    </source>
</evidence>
<evidence type="ECO:0000256" key="2">
    <source>
        <dbReference type="PROSITE-ProRule" id="PRU00035"/>
    </source>
</evidence>
<dbReference type="InterPro" id="IPR038336">
    <property type="entry name" value="NET_sf"/>
</dbReference>
<dbReference type="Gene3D" id="1.20.920.10">
    <property type="entry name" value="Bromodomain-like"/>
    <property type="match status" value="1"/>
</dbReference>